<name>A0A5M9K0C9_MONFR</name>
<dbReference type="OrthoDB" id="3465301at2759"/>
<reference evidence="1 2" key="1">
    <citation type="submission" date="2019-06" db="EMBL/GenBank/DDBJ databases">
        <title>Genome Sequence of the Brown Rot Fungal Pathogen Monilinia fructicola.</title>
        <authorList>
            <person name="De Miccolis Angelini R.M."/>
            <person name="Landi L."/>
            <person name="Abate D."/>
            <person name="Pollastro S."/>
            <person name="Romanazzi G."/>
            <person name="Faretra F."/>
        </authorList>
    </citation>
    <scope>NUCLEOTIDE SEQUENCE [LARGE SCALE GENOMIC DNA]</scope>
    <source>
        <strain evidence="1 2">Mfrc123</strain>
    </source>
</reference>
<organism evidence="1 2">
    <name type="scientific">Monilinia fructicola</name>
    <name type="common">Brown rot fungus</name>
    <name type="synonym">Ciboria fructicola</name>
    <dbReference type="NCBI Taxonomy" id="38448"/>
    <lineage>
        <taxon>Eukaryota</taxon>
        <taxon>Fungi</taxon>
        <taxon>Dikarya</taxon>
        <taxon>Ascomycota</taxon>
        <taxon>Pezizomycotina</taxon>
        <taxon>Leotiomycetes</taxon>
        <taxon>Helotiales</taxon>
        <taxon>Sclerotiniaceae</taxon>
        <taxon>Monilinia</taxon>
    </lineage>
</organism>
<evidence type="ECO:0000313" key="1">
    <source>
        <dbReference type="EMBL" id="KAA8572355.1"/>
    </source>
</evidence>
<gene>
    <name evidence="1" type="ORF">EYC84_002978</name>
</gene>
<dbReference type="AlphaFoldDB" id="A0A5M9K0C9"/>
<dbReference type="EMBL" id="VICG01000004">
    <property type="protein sequence ID" value="KAA8572355.1"/>
    <property type="molecule type" value="Genomic_DNA"/>
</dbReference>
<keyword evidence="2" id="KW-1185">Reference proteome</keyword>
<dbReference type="VEuPathDB" id="FungiDB:MFRU_003g04160"/>
<sequence length="133" mass="14967">MPPDTKTAAPKIDNNKLVWMAVAKQMDIAAEFRLIWNKIDHNRLVEDLGVGTKNAASKRFHRWIAWMVEQSAQLNGVFEDSAGATDKYGPITRFGRPLEDISESSKTGAEKKECIGIGIKMEDEDFADKKQEK</sequence>
<comment type="caution">
    <text evidence="1">The sequence shown here is derived from an EMBL/GenBank/DDBJ whole genome shotgun (WGS) entry which is preliminary data.</text>
</comment>
<evidence type="ECO:0000313" key="2">
    <source>
        <dbReference type="Proteomes" id="UP000322873"/>
    </source>
</evidence>
<accession>A0A5M9K0C9</accession>
<dbReference type="Proteomes" id="UP000322873">
    <property type="component" value="Unassembled WGS sequence"/>
</dbReference>
<protein>
    <submittedName>
        <fullName evidence="1">Uncharacterized protein</fullName>
    </submittedName>
</protein>
<proteinExistence type="predicted"/>